<keyword evidence="3" id="KW-0479">Metal-binding</keyword>
<dbReference type="PANTHER" id="PTHR12283">
    <property type="entry name" value="GLUTAMINYL-PEPTIDE CYCLOTRANSFERASE"/>
    <property type="match status" value="1"/>
</dbReference>
<dbReference type="InterPro" id="IPR040234">
    <property type="entry name" value="QC/QCL"/>
</dbReference>
<feature type="domain" description="Peptidase M28" evidence="4">
    <location>
        <begin position="89"/>
        <end position="344"/>
    </location>
</feature>
<comment type="caution">
    <text evidence="5">The sequence shown here is derived from an EMBL/GenBank/DDBJ whole genome shotgun (WGS) entry which is preliminary data.</text>
</comment>
<proteinExistence type="inferred from homology"/>
<name>A0A427YU70_9TREE</name>
<dbReference type="GO" id="GO:0008233">
    <property type="term" value="F:peptidase activity"/>
    <property type="evidence" value="ECO:0007669"/>
    <property type="project" value="UniProtKB-KW"/>
</dbReference>
<dbReference type="FunFam" id="3.40.630.10:FF:000081">
    <property type="entry name" value="Peptide hydrolase"/>
    <property type="match status" value="1"/>
</dbReference>
<dbReference type="EC" id="3.4.-.-" evidence="3"/>
<accession>A0A427YU70</accession>
<organism evidence="5 6">
    <name type="scientific">Saitozyma podzolica</name>
    <dbReference type="NCBI Taxonomy" id="1890683"/>
    <lineage>
        <taxon>Eukaryota</taxon>
        <taxon>Fungi</taxon>
        <taxon>Dikarya</taxon>
        <taxon>Basidiomycota</taxon>
        <taxon>Agaricomycotina</taxon>
        <taxon>Tremellomycetes</taxon>
        <taxon>Tremellales</taxon>
        <taxon>Trimorphomycetaceae</taxon>
        <taxon>Saitozyma</taxon>
    </lineage>
</organism>
<dbReference type="InterPro" id="IPR007484">
    <property type="entry name" value="Peptidase_M28"/>
</dbReference>
<dbReference type="Proteomes" id="UP000279259">
    <property type="component" value="Unassembled WGS sequence"/>
</dbReference>
<dbReference type="GO" id="GO:0016603">
    <property type="term" value="F:glutaminyl-peptide cyclotransferase activity"/>
    <property type="evidence" value="ECO:0007669"/>
    <property type="project" value="TreeGrafter"/>
</dbReference>
<evidence type="ECO:0000256" key="2">
    <source>
        <dbReference type="ARBA" id="ARBA00023315"/>
    </source>
</evidence>
<dbReference type="Pfam" id="PF04389">
    <property type="entry name" value="Peptidase_M28"/>
    <property type="match status" value="1"/>
</dbReference>
<protein>
    <recommendedName>
        <fullName evidence="3">Peptide hydrolase</fullName>
        <ecNumber evidence="3">3.4.-.-</ecNumber>
    </recommendedName>
</protein>
<reference evidence="5 6" key="1">
    <citation type="submission" date="2018-11" db="EMBL/GenBank/DDBJ databases">
        <title>Genome sequence of Saitozyma podzolica DSM 27192.</title>
        <authorList>
            <person name="Aliyu H."/>
            <person name="Gorte O."/>
            <person name="Ochsenreither K."/>
        </authorList>
    </citation>
    <scope>NUCLEOTIDE SEQUENCE [LARGE SCALE GENOMIC DNA]</scope>
    <source>
        <strain evidence="5 6">DSM 27192</strain>
    </source>
</reference>
<comment type="similarity">
    <text evidence="3">Belongs to the peptidase M28 family.</text>
</comment>
<gene>
    <name evidence="5" type="ORF">EHS25_004426</name>
</gene>
<dbReference type="STRING" id="1890683.A0A427YU70"/>
<evidence type="ECO:0000313" key="5">
    <source>
        <dbReference type="EMBL" id="RSH94622.1"/>
    </source>
</evidence>
<dbReference type="SUPFAM" id="SSF53187">
    <property type="entry name" value="Zn-dependent exopeptidases"/>
    <property type="match status" value="1"/>
</dbReference>
<evidence type="ECO:0000259" key="4">
    <source>
        <dbReference type="Pfam" id="PF04389"/>
    </source>
</evidence>
<dbReference type="Gene3D" id="3.40.630.10">
    <property type="entry name" value="Zn peptidases"/>
    <property type="match status" value="1"/>
</dbReference>
<keyword evidence="1" id="KW-0808">Transferase</keyword>
<sequence>MELRDGRASREAAYTSCIVSTVPRFHDRVDMTPSCSLAPSRSPGNADTLPPRSTLVQQYISFVFKGLGWHEEQTPFTDDTPIGKIDFNNLIYTFDADAPRKLVLAAHFDSKWFPDFPGNTFIGATDSAAPCAMLLSLAETMTPLLRARQERVRSGQAILRDGFDEEEAAETTLQLVFFDGEEAFHDWSATDSIYGARHLASLWEQTYLSPSHPLSKRRYGPTPNTLDTIDVLVLLDLLGHRASRIISNYRETDWLHGEMGSADKRLREAGLIEVERGQEGWFPTNMKGNAHMIGDDHVPFFDRGVSVLHLIANPFPPVWHSLGDDASALSLPALKRWCRILRVFVAEYLDLAPEDMKRRDNDASSRRDGRDEL</sequence>
<keyword evidence="2" id="KW-0012">Acyltransferase</keyword>
<dbReference type="GO" id="GO:0008270">
    <property type="term" value="F:zinc ion binding"/>
    <property type="evidence" value="ECO:0007669"/>
    <property type="project" value="TreeGrafter"/>
</dbReference>
<evidence type="ECO:0000256" key="3">
    <source>
        <dbReference type="RuleBase" id="RU361240"/>
    </source>
</evidence>
<evidence type="ECO:0000313" key="6">
    <source>
        <dbReference type="Proteomes" id="UP000279259"/>
    </source>
</evidence>
<dbReference type="PANTHER" id="PTHR12283:SF6">
    <property type="entry name" value="GLUTAMINYL-PEPTIDE CYCLOTRANSFERASE-RELATED"/>
    <property type="match status" value="1"/>
</dbReference>
<evidence type="ECO:0000256" key="1">
    <source>
        <dbReference type="ARBA" id="ARBA00022679"/>
    </source>
</evidence>
<keyword evidence="3" id="KW-0862">Zinc</keyword>
<dbReference type="EMBL" id="RSCD01000002">
    <property type="protein sequence ID" value="RSH94622.1"/>
    <property type="molecule type" value="Genomic_DNA"/>
</dbReference>
<dbReference type="AlphaFoldDB" id="A0A427YU70"/>
<keyword evidence="3" id="KW-0378">Hydrolase</keyword>
<keyword evidence="3" id="KW-0645">Protease</keyword>
<dbReference type="OrthoDB" id="3907302at2759"/>
<keyword evidence="6" id="KW-1185">Reference proteome</keyword>
<dbReference type="GO" id="GO:0006508">
    <property type="term" value="P:proteolysis"/>
    <property type="evidence" value="ECO:0007669"/>
    <property type="project" value="UniProtKB-KW"/>
</dbReference>